<dbReference type="STRING" id="280699.M1UV99"/>
<dbReference type="GO" id="GO:0003785">
    <property type="term" value="F:actin monomer binding"/>
    <property type="evidence" value="ECO:0007669"/>
    <property type="project" value="TreeGrafter"/>
</dbReference>
<keyword evidence="4 6" id="KW-0009">Actin-binding</keyword>
<reference evidence="7 8" key="2">
    <citation type="journal article" date="2007" name="BMC Biol.">
        <title>A 100%-complete sequence reveals unusually simple genomic features in the hot-spring red alga Cyanidioschyzon merolae.</title>
        <authorList>
            <person name="Nozaki H."/>
            <person name="Takano H."/>
            <person name="Misumi O."/>
            <person name="Terasawa K."/>
            <person name="Matsuzaki M."/>
            <person name="Maruyama S."/>
            <person name="Nishida K."/>
            <person name="Yagisawa F."/>
            <person name="Yoshida Y."/>
            <person name="Fujiwara T."/>
            <person name="Takio S."/>
            <person name="Tamura K."/>
            <person name="Chung S.J."/>
            <person name="Nakamura S."/>
            <person name="Kuroiwa H."/>
            <person name="Tanaka K."/>
            <person name="Sato N."/>
            <person name="Kuroiwa T."/>
        </authorList>
    </citation>
    <scope>NUCLEOTIDE SEQUENCE [LARGE SCALE GENOMIC DNA]</scope>
    <source>
        <strain evidence="7 8">10D</strain>
    </source>
</reference>
<sequence length="197" mass="21153">MVCGGQIHRHECPELFVKVRCTGADATLSACSEKLNISGPVAFKTKTFLVSPSKKLFLSDSLNSRQEPIMSWQQYVDTYLIGSGKCAEGAIISAGGDGGIWARSPGLRVTPDEVSKLLRAFVDPGDAATSGIRVGGRKYMFLRSDGDAVYAKERDDGLVAMRTRTALVLALYSKGTVPGECATAVGRVADYLRQHGY</sequence>
<gene>
    <name evidence="7" type="ORF">CYME_CMP220C</name>
</gene>
<dbReference type="PRINTS" id="PR00392">
    <property type="entry name" value="PROFILIN"/>
</dbReference>
<evidence type="ECO:0000313" key="8">
    <source>
        <dbReference type="Proteomes" id="UP000007014"/>
    </source>
</evidence>
<protein>
    <recommendedName>
        <fullName evidence="6">Profilin</fullName>
    </recommendedName>
</protein>
<dbReference type="HOGENOM" id="CLU_1385968_0_0_1"/>
<dbReference type="KEGG" id="cme:CYME_CMP220C"/>
<keyword evidence="3" id="KW-0963">Cytoplasm</keyword>
<dbReference type="SUPFAM" id="SSF55770">
    <property type="entry name" value="Profilin (actin-binding protein)"/>
    <property type="match status" value="1"/>
</dbReference>
<dbReference type="OMA" id="HHAENVQ"/>
<keyword evidence="5" id="KW-0206">Cytoskeleton</keyword>
<evidence type="ECO:0000256" key="6">
    <source>
        <dbReference type="RuleBase" id="RU003909"/>
    </source>
</evidence>
<organism evidence="7 8">
    <name type="scientific">Cyanidioschyzon merolae (strain NIES-3377 / 10D)</name>
    <name type="common">Unicellular red alga</name>
    <dbReference type="NCBI Taxonomy" id="280699"/>
    <lineage>
        <taxon>Eukaryota</taxon>
        <taxon>Rhodophyta</taxon>
        <taxon>Bangiophyceae</taxon>
        <taxon>Cyanidiales</taxon>
        <taxon>Cyanidiaceae</taxon>
        <taxon>Cyanidioschyzon</taxon>
    </lineage>
</organism>
<reference evidence="7 8" key="1">
    <citation type="journal article" date="2004" name="Nature">
        <title>Genome sequence of the ultrasmall unicellular red alga Cyanidioschyzon merolae 10D.</title>
        <authorList>
            <person name="Matsuzaki M."/>
            <person name="Misumi O."/>
            <person name="Shin-i T."/>
            <person name="Maruyama S."/>
            <person name="Takahara M."/>
            <person name="Miyagishima S."/>
            <person name="Mori T."/>
            <person name="Nishida K."/>
            <person name="Yagisawa F."/>
            <person name="Nishida K."/>
            <person name="Yoshida Y."/>
            <person name="Nishimura Y."/>
            <person name="Nakao S."/>
            <person name="Kobayashi T."/>
            <person name="Momoyama Y."/>
            <person name="Higashiyama T."/>
            <person name="Minoda A."/>
            <person name="Sano M."/>
            <person name="Nomoto H."/>
            <person name="Oishi K."/>
            <person name="Hayashi H."/>
            <person name="Ohta F."/>
            <person name="Nishizaka S."/>
            <person name="Haga S."/>
            <person name="Miura S."/>
            <person name="Morishita T."/>
            <person name="Kabeya Y."/>
            <person name="Terasawa K."/>
            <person name="Suzuki Y."/>
            <person name="Ishii Y."/>
            <person name="Asakawa S."/>
            <person name="Takano H."/>
            <person name="Ohta N."/>
            <person name="Kuroiwa H."/>
            <person name="Tanaka K."/>
            <person name="Shimizu N."/>
            <person name="Sugano S."/>
            <person name="Sato N."/>
            <person name="Nozaki H."/>
            <person name="Ogasawara N."/>
            <person name="Kohara Y."/>
            <person name="Kuroiwa T."/>
        </authorList>
    </citation>
    <scope>NUCLEOTIDE SEQUENCE [LARGE SCALE GENOMIC DNA]</scope>
    <source>
        <strain evidence="7 8">10D</strain>
    </source>
</reference>
<dbReference type="Gene3D" id="3.30.450.30">
    <property type="entry name" value="Dynein light chain 2a, cytoplasmic"/>
    <property type="match status" value="1"/>
</dbReference>
<dbReference type="SMART" id="SM00392">
    <property type="entry name" value="PROF"/>
    <property type="match status" value="1"/>
</dbReference>
<dbReference type="PRINTS" id="PR01640">
    <property type="entry name" value="PROFILINPLNT"/>
</dbReference>
<dbReference type="EMBL" id="AP006498">
    <property type="protein sequence ID" value="BAM81841.1"/>
    <property type="molecule type" value="Genomic_DNA"/>
</dbReference>
<accession>M1UV99</accession>
<proteinExistence type="inferred from homology"/>
<evidence type="ECO:0000256" key="4">
    <source>
        <dbReference type="ARBA" id="ARBA00023203"/>
    </source>
</evidence>
<dbReference type="GO" id="GO:0005938">
    <property type="term" value="C:cell cortex"/>
    <property type="evidence" value="ECO:0007669"/>
    <property type="project" value="TreeGrafter"/>
</dbReference>
<dbReference type="InterPro" id="IPR005455">
    <property type="entry name" value="PFN_euk"/>
</dbReference>
<evidence type="ECO:0000256" key="3">
    <source>
        <dbReference type="ARBA" id="ARBA00022490"/>
    </source>
</evidence>
<dbReference type="Gramene" id="CMP220CT">
    <property type="protein sequence ID" value="CMP220CT"/>
    <property type="gene ID" value="CMP220C"/>
</dbReference>
<dbReference type="RefSeq" id="XP_005537877.1">
    <property type="nucleotide sequence ID" value="XM_005537820.1"/>
</dbReference>
<evidence type="ECO:0000256" key="2">
    <source>
        <dbReference type="ARBA" id="ARBA00010058"/>
    </source>
</evidence>
<evidence type="ECO:0000256" key="1">
    <source>
        <dbReference type="ARBA" id="ARBA00004245"/>
    </source>
</evidence>
<dbReference type="PANTHER" id="PTHR11604:SF0">
    <property type="entry name" value="PROFILIN"/>
    <property type="match status" value="1"/>
</dbReference>
<name>M1UV99_CYAM1</name>
<comment type="subcellular location">
    <subcellularLocation>
        <location evidence="1">Cytoplasm</location>
        <location evidence="1">Cytoskeleton</location>
    </subcellularLocation>
</comment>
<dbReference type="InterPro" id="IPR036140">
    <property type="entry name" value="PFN_sf"/>
</dbReference>
<dbReference type="Pfam" id="PF00235">
    <property type="entry name" value="Profilin"/>
    <property type="match status" value="1"/>
</dbReference>
<dbReference type="GO" id="GO:0005856">
    <property type="term" value="C:cytoskeleton"/>
    <property type="evidence" value="ECO:0007669"/>
    <property type="project" value="UniProtKB-SubCell"/>
</dbReference>
<dbReference type="GeneID" id="16996003"/>
<dbReference type="InterPro" id="IPR048278">
    <property type="entry name" value="PFN"/>
</dbReference>
<evidence type="ECO:0000313" key="7">
    <source>
        <dbReference type="EMBL" id="BAM81841.1"/>
    </source>
</evidence>
<dbReference type="OrthoDB" id="421374at2759"/>
<dbReference type="eggNOG" id="KOG1755">
    <property type="taxonomic scope" value="Eukaryota"/>
</dbReference>
<evidence type="ECO:0000256" key="5">
    <source>
        <dbReference type="ARBA" id="ARBA00023212"/>
    </source>
</evidence>
<dbReference type="CDD" id="cd00148">
    <property type="entry name" value="PROF"/>
    <property type="match status" value="1"/>
</dbReference>
<keyword evidence="8" id="KW-1185">Reference proteome</keyword>
<comment type="similarity">
    <text evidence="2 6">Belongs to the profilin family.</text>
</comment>
<dbReference type="Proteomes" id="UP000007014">
    <property type="component" value="Chromosome 16"/>
</dbReference>
<dbReference type="PANTHER" id="PTHR11604">
    <property type="entry name" value="PROFILIN"/>
    <property type="match status" value="1"/>
</dbReference>
<dbReference type="AlphaFoldDB" id="M1UV99"/>